<comment type="caution">
    <text evidence="1">The sequence shown here is derived from an EMBL/GenBank/DDBJ whole genome shotgun (WGS) entry which is preliminary data.</text>
</comment>
<accession>A0AAV8UB60</accession>
<protein>
    <submittedName>
        <fullName evidence="1">Uncharacterized protein</fullName>
    </submittedName>
</protein>
<evidence type="ECO:0000313" key="1">
    <source>
        <dbReference type="EMBL" id="KAJ8899628.1"/>
    </source>
</evidence>
<reference evidence="1 2" key="1">
    <citation type="submission" date="2021-09" db="EMBL/GenBank/DDBJ databases">
        <title>Genomic insights and catalytic innovation underlie evolution of tropane alkaloids biosynthesis.</title>
        <authorList>
            <person name="Wang Y.-J."/>
            <person name="Tian T."/>
            <person name="Huang J.-P."/>
            <person name="Huang S.-X."/>
        </authorList>
    </citation>
    <scope>NUCLEOTIDE SEQUENCE [LARGE SCALE GENOMIC DNA]</scope>
    <source>
        <strain evidence="1">KIB-2018</strain>
        <tissue evidence="1">Leaf</tissue>
    </source>
</reference>
<dbReference type="AlphaFoldDB" id="A0AAV8UB60"/>
<dbReference type="EMBL" id="JAIWQS010000008">
    <property type="protein sequence ID" value="KAJ8899628.1"/>
    <property type="molecule type" value="Genomic_DNA"/>
</dbReference>
<dbReference type="PANTHER" id="PTHR33148:SF46">
    <property type="entry name" value="EMB|CAB85509.1"/>
    <property type="match status" value="1"/>
</dbReference>
<sequence>MGNCLVLKQNVIRVMNPDGKILEYKAPIIVQQVLSDFSGHALSVSLQSLQHLRPDTKLLVGHLYYLVPASIPSPQVKKKVRFSIPEKGDEGSKVVRIKLIISKKELQEMLQKGGVSVGDMVSQLQGQQRVHQVDTSYNDDKCWKPALESIIGAN</sequence>
<dbReference type="Proteomes" id="UP001159364">
    <property type="component" value="Linkage Group LG08"/>
</dbReference>
<proteinExistence type="predicted"/>
<keyword evidence="2" id="KW-1185">Reference proteome</keyword>
<dbReference type="InterPro" id="IPR025322">
    <property type="entry name" value="PADRE_dom"/>
</dbReference>
<dbReference type="Pfam" id="PF14009">
    <property type="entry name" value="PADRE"/>
    <property type="match status" value="1"/>
</dbReference>
<organism evidence="1 2">
    <name type="scientific">Erythroxylum novogranatense</name>
    <dbReference type="NCBI Taxonomy" id="1862640"/>
    <lineage>
        <taxon>Eukaryota</taxon>
        <taxon>Viridiplantae</taxon>
        <taxon>Streptophyta</taxon>
        <taxon>Embryophyta</taxon>
        <taxon>Tracheophyta</taxon>
        <taxon>Spermatophyta</taxon>
        <taxon>Magnoliopsida</taxon>
        <taxon>eudicotyledons</taxon>
        <taxon>Gunneridae</taxon>
        <taxon>Pentapetalae</taxon>
        <taxon>rosids</taxon>
        <taxon>fabids</taxon>
        <taxon>Malpighiales</taxon>
        <taxon>Erythroxylaceae</taxon>
        <taxon>Erythroxylum</taxon>
    </lineage>
</organism>
<dbReference type="PANTHER" id="PTHR33148">
    <property type="entry name" value="PLASTID MOVEMENT IMPAIRED PROTEIN-RELATED"/>
    <property type="match status" value="1"/>
</dbReference>
<gene>
    <name evidence="1" type="ORF">K2173_018602</name>
</gene>
<evidence type="ECO:0000313" key="2">
    <source>
        <dbReference type="Proteomes" id="UP001159364"/>
    </source>
</evidence>
<name>A0AAV8UB60_9ROSI</name>